<name>A0A8J7GI65_9ACTN</name>
<dbReference type="RefSeq" id="WP_197005255.1">
    <property type="nucleotide sequence ID" value="NZ_BONS01000025.1"/>
</dbReference>
<dbReference type="InterPro" id="IPR029052">
    <property type="entry name" value="Metallo-depent_PP-like"/>
</dbReference>
<evidence type="ECO:0000313" key="2">
    <source>
        <dbReference type="EMBL" id="MBG6138506.1"/>
    </source>
</evidence>
<protein>
    <recommendedName>
        <fullName evidence="1">Calcineurin-like phosphoesterase domain-containing protein</fullName>
    </recommendedName>
</protein>
<dbReference type="GO" id="GO:0016787">
    <property type="term" value="F:hydrolase activity"/>
    <property type="evidence" value="ECO:0007669"/>
    <property type="project" value="InterPro"/>
</dbReference>
<gene>
    <name evidence="2" type="ORF">IW245_004700</name>
</gene>
<evidence type="ECO:0000313" key="3">
    <source>
        <dbReference type="Proteomes" id="UP000622552"/>
    </source>
</evidence>
<dbReference type="SUPFAM" id="SSF56300">
    <property type="entry name" value="Metallo-dependent phosphatases"/>
    <property type="match status" value="1"/>
</dbReference>
<organism evidence="2 3">
    <name type="scientific">Longispora fulva</name>
    <dbReference type="NCBI Taxonomy" id="619741"/>
    <lineage>
        <taxon>Bacteria</taxon>
        <taxon>Bacillati</taxon>
        <taxon>Actinomycetota</taxon>
        <taxon>Actinomycetes</taxon>
        <taxon>Micromonosporales</taxon>
        <taxon>Micromonosporaceae</taxon>
        <taxon>Longispora</taxon>
    </lineage>
</organism>
<sequence>MTRSTSPVYVVADVHGHRAELRAALRAAGLADAAGDWTGADARLWFLGDYVDRGPDGLGVIDDIRQLSARAGAAGGEVRALLGNHELQLLGAHRFGTAPVPGWDHPGGLLGTWLLWGGRQADLDGLTGAHLAWLRALPAVALVDDHLLLHSDTTRYLEFGRTVAEVNAAVARTMDTTDVGEWFEATRRICDRNAFQGADASRAVDALLGAFGGRAIVHGHSTLTSHFGVARGQVTGPVTYAGGRVTAVDGGAYDGGRILVVPLPVAGPIPRQRDSVLHRLWTRGGRTEHQPK</sequence>
<comment type="caution">
    <text evidence="2">The sequence shown here is derived from an EMBL/GenBank/DDBJ whole genome shotgun (WGS) entry which is preliminary data.</text>
</comment>
<dbReference type="InterPro" id="IPR004843">
    <property type="entry name" value="Calcineurin-like_PHP"/>
</dbReference>
<accession>A0A8J7GI65</accession>
<feature type="domain" description="Calcineurin-like phosphoesterase" evidence="1">
    <location>
        <begin position="7"/>
        <end position="221"/>
    </location>
</feature>
<dbReference type="PANTHER" id="PTHR46546">
    <property type="entry name" value="SHEWANELLA-LIKE PROTEIN PHOSPHATASE 1"/>
    <property type="match status" value="1"/>
</dbReference>
<dbReference type="Proteomes" id="UP000622552">
    <property type="component" value="Unassembled WGS sequence"/>
</dbReference>
<keyword evidence="3" id="KW-1185">Reference proteome</keyword>
<dbReference type="PRINTS" id="PR00114">
    <property type="entry name" value="STPHPHTASE"/>
</dbReference>
<reference evidence="2" key="1">
    <citation type="submission" date="2020-11" db="EMBL/GenBank/DDBJ databases">
        <title>Sequencing the genomes of 1000 actinobacteria strains.</title>
        <authorList>
            <person name="Klenk H.-P."/>
        </authorList>
    </citation>
    <scope>NUCLEOTIDE SEQUENCE</scope>
    <source>
        <strain evidence="2">DSM 45356</strain>
    </source>
</reference>
<dbReference type="Pfam" id="PF00149">
    <property type="entry name" value="Metallophos"/>
    <property type="match status" value="1"/>
</dbReference>
<evidence type="ECO:0000259" key="1">
    <source>
        <dbReference type="Pfam" id="PF00149"/>
    </source>
</evidence>
<dbReference type="PANTHER" id="PTHR46546:SF4">
    <property type="entry name" value="SHEWANELLA-LIKE PROTEIN PHOSPHATASE 1"/>
    <property type="match status" value="1"/>
</dbReference>
<proteinExistence type="predicted"/>
<dbReference type="InterPro" id="IPR006186">
    <property type="entry name" value="Ser/Thr-sp_prot-phosphatase"/>
</dbReference>
<dbReference type="EMBL" id="JADOUF010000001">
    <property type="protein sequence ID" value="MBG6138506.1"/>
    <property type="molecule type" value="Genomic_DNA"/>
</dbReference>
<dbReference type="AlphaFoldDB" id="A0A8J7GI65"/>
<dbReference type="Gene3D" id="3.60.21.10">
    <property type="match status" value="1"/>
</dbReference>